<proteinExistence type="predicted"/>
<dbReference type="InterPro" id="IPR054738">
    <property type="entry name" value="Siphovirus-type_tail_C"/>
</dbReference>
<dbReference type="EMBL" id="NMTS02000001">
    <property type="protein sequence ID" value="PLK30518.1"/>
    <property type="molecule type" value="Genomic_DNA"/>
</dbReference>
<sequence length="287" mass="32013">MFFKDHLKIVTDAGAVLHLGWDYDAPYVLDPLNGVDVDLQTAQGVNQIGDTVEGQSVSGVSRTLSVVFWGRDALTRARAFTKKLPYFTKGTLYFGDHYFTRFVLQKLPYFSSYTPDPRCELMLYSEKPFWYDLNAVSSVLGGYEKAFRFPICYDSHIYGIKRDGTAAVLRNEGSLPVPFTATLRCDMPVTHPKVVDLQTGAFIGFDLTLQPDETLEIYRSTSDRLACTLTRAGVTENIFAKLDEDSTLTELQPGDNMLSMQAENGSGYLQASVSFYPMEAGILPEPL</sequence>
<dbReference type="AlphaFoldDB" id="A0A2J4JRN9"/>
<dbReference type="Proteomes" id="UP000221015">
    <property type="component" value="Unassembled WGS sequence"/>
</dbReference>
<evidence type="ECO:0000313" key="2">
    <source>
        <dbReference type="EMBL" id="PLK30518.1"/>
    </source>
</evidence>
<evidence type="ECO:0000259" key="1">
    <source>
        <dbReference type="Pfam" id="PF22768"/>
    </source>
</evidence>
<organism evidence="2 3">
    <name type="scientific">Faecalibacterium prausnitzii</name>
    <dbReference type="NCBI Taxonomy" id="853"/>
    <lineage>
        <taxon>Bacteria</taxon>
        <taxon>Bacillati</taxon>
        <taxon>Bacillota</taxon>
        <taxon>Clostridia</taxon>
        <taxon>Eubacteriales</taxon>
        <taxon>Oscillospiraceae</taxon>
        <taxon>Faecalibacterium</taxon>
    </lineage>
</organism>
<dbReference type="RefSeq" id="WP_097781827.1">
    <property type="nucleotide sequence ID" value="NZ_NMTS02000001.1"/>
</dbReference>
<comment type="caution">
    <text evidence="2">The sequence shown here is derived from an EMBL/GenBank/DDBJ whole genome shotgun (WGS) entry which is preliminary data.</text>
</comment>
<feature type="domain" description="Siphovirus-type tail component C-terminal" evidence="1">
    <location>
        <begin position="173"/>
        <end position="263"/>
    </location>
</feature>
<accession>A0A2J4JRN9</accession>
<evidence type="ECO:0000313" key="3">
    <source>
        <dbReference type="Proteomes" id="UP000221015"/>
    </source>
</evidence>
<dbReference type="Pfam" id="PF22768">
    <property type="entry name" value="SPP1_Dit"/>
    <property type="match status" value="1"/>
</dbReference>
<gene>
    <name evidence="2" type="ORF">CGS50_002565</name>
</gene>
<reference evidence="2 3" key="1">
    <citation type="journal article" date="2017" name="Front. Microbiol.">
        <title>New Insights into the Diversity of the Genus Faecalibacterium.</title>
        <authorList>
            <person name="Benevides L."/>
            <person name="Burman S."/>
            <person name="Martin R."/>
            <person name="Robert V."/>
            <person name="Thomas M."/>
            <person name="Miquel S."/>
            <person name="Chain F."/>
            <person name="Sokol H."/>
            <person name="Bermudez-Humaran L.G."/>
            <person name="Morrison M."/>
            <person name="Langella P."/>
            <person name="Azevedo V.A."/>
            <person name="Chatel J.M."/>
            <person name="Soares S."/>
        </authorList>
    </citation>
    <scope>NUCLEOTIDE SEQUENCE [LARGE SCALE GENOMIC DNA]</scope>
    <source>
        <strain evidence="2 3">CNCM I 4542</strain>
    </source>
</reference>
<protein>
    <recommendedName>
        <fullName evidence="1">Siphovirus-type tail component C-terminal domain-containing protein</fullName>
    </recommendedName>
</protein>
<name>A0A2J4JRN9_9FIRM</name>